<evidence type="ECO:0000256" key="5">
    <source>
        <dbReference type="ARBA" id="ARBA00023180"/>
    </source>
</evidence>
<dbReference type="Gene3D" id="2.130.10.10">
    <property type="entry name" value="YVTN repeat-like/Quinoprotein amine dehydrogenase"/>
    <property type="match status" value="1"/>
</dbReference>
<dbReference type="GO" id="GO:0045499">
    <property type="term" value="F:chemorepellent activity"/>
    <property type="evidence" value="ECO:0007669"/>
    <property type="project" value="TreeGrafter"/>
</dbReference>
<dbReference type="InterPro" id="IPR045791">
    <property type="entry name" value="Sema4F_C"/>
</dbReference>
<dbReference type="PANTHER" id="PTHR11036:SF15">
    <property type="entry name" value="SEMAPHORIN-4A"/>
    <property type="match status" value="1"/>
</dbReference>
<dbReference type="SUPFAM" id="SSF103575">
    <property type="entry name" value="Plexin repeat"/>
    <property type="match status" value="1"/>
</dbReference>
<dbReference type="PROSITE" id="PS51004">
    <property type="entry name" value="SEMA"/>
    <property type="match status" value="1"/>
</dbReference>
<dbReference type="PANTHER" id="PTHR11036">
    <property type="entry name" value="SEMAPHORIN"/>
    <property type="match status" value="1"/>
</dbReference>
<feature type="region of interest" description="Disordered" evidence="7">
    <location>
        <begin position="524"/>
        <end position="572"/>
    </location>
</feature>
<dbReference type="InterPro" id="IPR007110">
    <property type="entry name" value="Ig-like_dom"/>
</dbReference>
<evidence type="ECO:0000256" key="8">
    <source>
        <dbReference type="SAM" id="Phobius"/>
    </source>
</evidence>
<comment type="caution">
    <text evidence="6">Lacks conserved residue(s) required for the propagation of feature annotation.</text>
</comment>
<keyword evidence="12" id="KW-1185">Reference proteome</keyword>
<name>A0A8D2QMW6_ZOSLA</name>
<dbReference type="GO" id="GO:0001755">
    <property type="term" value="P:neural crest cell migration"/>
    <property type="evidence" value="ECO:0007669"/>
    <property type="project" value="TreeGrafter"/>
</dbReference>
<reference evidence="11" key="2">
    <citation type="submission" date="2025-09" db="UniProtKB">
        <authorList>
            <consortium name="Ensembl"/>
        </authorList>
    </citation>
    <scope>IDENTIFICATION</scope>
</reference>
<evidence type="ECO:0000313" key="11">
    <source>
        <dbReference type="Ensembl" id="ENSZLMP00000003851.1"/>
    </source>
</evidence>
<evidence type="ECO:0000256" key="6">
    <source>
        <dbReference type="PROSITE-ProRule" id="PRU00352"/>
    </source>
</evidence>
<dbReference type="Gene3D" id="2.60.40.10">
    <property type="entry name" value="Immunoglobulins"/>
    <property type="match status" value="1"/>
</dbReference>
<dbReference type="Pfam" id="PF01403">
    <property type="entry name" value="Sema"/>
    <property type="match status" value="1"/>
</dbReference>
<feature type="domain" description="Ig-like" evidence="9">
    <location>
        <begin position="386"/>
        <end position="458"/>
    </location>
</feature>
<dbReference type="InterPro" id="IPR036352">
    <property type="entry name" value="Semap_dom_sf"/>
</dbReference>
<evidence type="ECO:0000256" key="4">
    <source>
        <dbReference type="ARBA" id="ARBA00023157"/>
    </source>
</evidence>
<dbReference type="InterPro" id="IPR015943">
    <property type="entry name" value="WD40/YVTN_repeat-like_dom_sf"/>
</dbReference>
<keyword evidence="8" id="KW-1133">Transmembrane helix</keyword>
<evidence type="ECO:0000313" key="12">
    <source>
        <dbReference type="Proteomes" id="UP000694401"/>
    </source>
</evidence>
<evidence type="ECO:0000259" key="10">
    <source>
        <dbReference type="PROSITE" id="PS51004"/>
    </source>
</evidence>
<keyword evidence="5" id="KW-0325">Glycoprotein</keyword>
<dbReference type="InterPro" id="IPR016201">
    <property type="entry name" value="PSI"/>
</dbReference>
<dbReference type="Pfam" id="PF01437">
    <property type="entry name" value="PSI"/>
    <property type="match status" value="1"/>
</dbReference>
<dbReference type="InterPro" id="IPR013783">
    <property type="entry name" value="Ig-like_fold"/>
</dbReference>
<sequence>DGKGQCPFDPQHTYTALLVDGELYAGTMNNFQGNEPIISRSLGTRTLLKTDAFLRWLSADTAFVASFSIPGDDKVYFFFEETADEFDFFERLLVPRVARVCKSDVGGDKVLQKKWTTFLKAQLVCSQTGHFPFNVIQHAFALLRHDGRADFYAIFTSQWQAGRAGGTAVCAYSQEDLEKVFEGKYKELNKESSRWTVYSGPDMNPRPGSVSAAHSGGLDFPGDNVALTFMKDHFLMDGKVSPIQGQPLLVKSDVTYTRITVHETRGVLGIMYRVMFLATAEGLLHKAVELPEGPHIVESIQLFAMPEPVKNLLHPALGILYVGYSRGILQIPLANCSLHQSCAECVLARDPYCAWHIPNGSCQPARFTTKDTSAAMPRAWGAPEDPTVQKLSPQMNTVVQLPCPRHSALATYSWQQPSSAQGHTVMLPDHTLVVIMQQGMAGTYKCQATENGYTWTVAHYQLRGLGDGLDEEELAWGSSGRGILRSYWPQFVTVTVLLAVTLTVAACLALLAYRDQLKARSKVRGCSTPHSPPFRHREKVPLNGGTREPPAPGAATEEEEEEDEGSHACCLQLDGDIDADNNRLHMPAQDTA</sequence>
<organism evidence="11 12">
    <name type="scientific">Zosterops lateralis melanops</name>
    <dbReference type="NCBI Taxonomy" id="1220523"/>
    <lineage>
        <taxon>Eukaryota</taxon>
        <taxon>Metazoa</taxon>
        <taxon>Chordata</taxon>
        <taxon>Craniata</taxon>
        <taxon>Vertebrata</taxon>
        <taxon>Euteleostomi</taxon>
        <taxon>Archelosauria</taxon>
        <taxon>Archosauria</taxon>
        <taxon>Dinosauria</taxon>
        <taxon>Saurischia</taxon>
        <taxon>Theropoda</taxon>
        <taxon>Coelurosauria</taxon>
        <taxon>Aves</taxon>
        <taxon>Neognathae</taxon>
        <taxon>Neoaves</taxon>
        <taxon>Telluraves</taxon>
        <taxon>Australaves</taxon>
        <taxon>Passeriformes</taxon>
        <taxon>Sylvioidea</taxon>
        <taxon>Zosteropidae</taxon>
        <taxon>Zosterops</taxon>
    </lineage>
</organism>
<keyword evidence="8" id="KW-0812">Transmembrane</keyword>
<evidence type="ECO:0000256" key="2">
    <source>
        <dbReference type="ARBA" id="ARBA00009492"/>
    </source>
</evidence>
<dbReference type="InterPro" id="IPR027231">
    <property type="entry name" value="Semaphorin"/>
</dbReference>
<dbReference type="InterPro" id="IPR001627">
    <property type="entry name" value="Semap_dom"/>
</dbReference>
<accession>A0A8D2QMW6</accession>
<feature type="transmembrane region" description="Helical" evidence="8">
    <location>
        <begin position="487"/>
        <end position="513"/>
    </location>
</feature>
<dbReference type="GO" id="GO:0030335">
    <property type="term" value="P:positive regulation of cell migration"/>
    <property type="evidence" value="ECO:0007669"/>
    <property type="project" value="TreeGrafter"/>
</dbReference>
<keyword evidence="3 8" id="KW-0472">Membrane</keyword>
<dbReference type="Ensembl" id="ENSZLMT00000003979.1">
    <property type="protein sequence ID" value="ENSZLMP00000003851.1"/>
    <property type="gene ID" value="ENSZLMG00000002720.1"/>
</dbReference>
<reference evidence="11" key="1">
    <citation type="submission" date="2025-08" db="UniProtKB">
        <authorList>
            <consortium name="Ensembl"/>
        </authorList>
    </citation>
    <scope>IDENTIFICATION</scope>
</reference>
<evidence type="ECO:0000256" key="3">
    <source>
        <dbReference type="ARBA" id="ARBA00023136"/>
    </source>
</evidence>
<comment type="subcellular location">
    <subcellularLocation>
        <location evidence="1">Membrane</location>
    </subcellularLocation>
</comment>
<dbReference type="SUPFAM" id="SSF101912">
    <property type="entry name" value="Sema domain"/>
    <property type="match status" value="1"/>
</dbReference>
<dbReference type="GO" id="GO:0071526">
    <property type="term" value="P:semaphorin-plexin signaling pathway"/>
    <property type="evidence" value="ECO:0007669"/>
    <property type="project" value="TreeGrafter"/>
</dbReference>
<dbReference type="InterPro" id="IPR002165">
    <property type="entry name" value="Plexin_repeat"/>
</dbReference>
<dbReference type="SMART" id="SM00630">
    <property type="entry name" value="Sema"/>
    <property type="match status" value="1"/>
</dbReference>
<dbReference type="Gene3D" id="3.30.1680.10">
    <property type="entry name" value="ligand-binding face of the semaphorins, domain 2"/>
    <property type="match status" value="1"/>
</dbReference>
<feature type="domain" description="Sema" evidence="10">
    <location>
        <begin position="1"/>
        <end position="333"/>
    </location>
</feature>
<dbReference type="Pfam" id="PF19428">
    <property type="entry name" value="Sema4F_C"/>
    <property type="match status" value="1"/>
</dbReference>
<dbReference type="SMART" id="SM00423">
    <property type="entry name" value="PSI"/>
    <property type="match status" value="1"/>
</dbReference>
<keyword evidence="4" id="KW-1015">Disulfide bond</keyword>
<dbReference type="PROSITE" id="PS50835">
    <property type="entry name" value="IG_LIKE"/>
    <property type="match status" value="1"/>
</dbReference>
<evidence type="ECO:0000259" key="9">
    <source>
        <dbReference type="PROSITE" id="PS50835"/>
    </source>
</evidence>
<dbReference type="Proteomes" id="UP000694401">
    <property type="component" value="Unassembled WGS sequence"/>
</dbReference>
<dbReference type="GO" id="GO:0005886">
    <property type="term" value="C:plasma membrane"/>
    <property type="evidence" value="ECO:0007669"/>
    <property type="project" value="TreeGrafter"/>
</dbReference>
<evidence type="ECO:0000256" key="1">
    <source>
        <dbReference type="ARBA" id="ARBA00004370"/>
    </source>
</evidence>
<evidence type="ECO:0000256" key="7">
    <source>
        <dbReference type="SAM" id="MobiDB-lite"/>
    </source>
</evidence>
<dbReference type="GO" id="GO:0030215">
    <property type="term" value="F:semaphorin receptor binding"/>
    <property type="evidence" value="ECO:0007669"/>
    <property type="project" value="InterPro"/>
</dbReference>
<dbReference type="GO" id="GO:0007411">
    <property type="term" value="P:axon guidance"/>
    <property type="evidence" value="ECO:0007669"/>
    <property type="project" value="TreeGrafter"/>
</dbReference>
<dbReference type="AlphaFoldDB" id="A0A8D2QMW6"/>
<proteinExistence type="inferred from homology"/>
<protein>
    <submittedName>
        <fullName evidence="11">Semaphorin 4A</fullName>
    </submittedName>
</protein>
<comment type="similarity">
    <text evidence="2">Belongs to the semaphorin family.</text>
</comment>